<dbReference type="NCBIfam" id="TIGR00756">
    <property type="entry name" value="PPR"/>
    <property type="match status" value="7"/>
</dbReference>
<dbReference type="InterPro" id="IPR011990">
    <property type="entry name" value="TPR-like_helical_dom_sf"/>
</dbReference>
<proteinExistence type="inferred from homology"/>
<dbReference type="PANTHER" id="PTHR47926">
    <property type="entry name" value="PENTATRICOPEPTIDE REPEAT-CONTAINING PROTEIN"/>
    <property type="match status" value="1"/>
</dbReference>
<dbReference type="AlphaFoldDB" id="A0A328DIY2"/>
<organism evidence="4 5">
    <name type="scientific">Cuscuta australis</name>
    <dbReference type="NCBI Taxonomy" id="267555"/>
    <lineage>
        <taxon>Eukaryota</taxon>
        <taxon>Viridiplantae</taxon>
        <taxon>Streptophyta</taxon>
        <taxon>Embryophyta</taxon>
        <taxon>Tracheophyta</taxon>
        <taxon>Spermatophyta</taxon>
        <taxon>Magnoliopsida</taxon>
        <taxon>eudicotyledons</taxon>
        <taxon>Gunneridae</taxon>
        <taxon>Pentapetalae</taxon>
        <taxon>asterids</taxon>
        <taxon>lamiids</taxon>
        <taxon>Solanales</taxon>
        <taxon>Convolvulaceae</taxon>
        <taxon>Cuscuteae</taxon>
        <taxon>Cuscuta</taxon>
        <taxon>Cuscuta subgen. Grammica</taxon>
        <taxon>Cuscuta sect. Cleistogrammica</taxon>
    </lineage>
</organism>
<dbReference type="FunFam" id="1.25.40.10:FF:000333">
    <property type="entry name" value="Pentatricopeptide repeat-containing protein"/>
    <property type="match status" value="1"/>
</dbReference>
<dbReference type="Proteomes" id="UP000249390">
    <property type="component" value="Unassembled WGS sequence"/>
</dbReference>
<feature type="repeat" description="PPR" evidence="3">
    <location>
        <begin position="381"/>
        <end position="411"/>
    </location>
</feature>
<dbReference type="PROSITE" id="PS51375">
    <property type="entry name" value="PPR"/>
    <property type="match status" value="6"/>
</dbReference>
<reference evidence="4 5" key="1">
    <citation type="submission" date="2018-06" db="EMBL/GenBank/DDBJ databases">
        <title>The Genome of Cuscuta australis (Dodder) Provides Insight into the Evolution of Plant Parasitism.</title>
        <authorList>
            <person name="Liu H."/>
        </authorList>
    </citation>
    <scope>NUCLEOTIDE SEQUENCE [LARGE SCALE GENOMIC DNA]</scope>
    <source>
        <strain evidence="5">cv. Yunnan</strain>
        <tissue evidence="4">Vines</tissue>
    </source>
</reference>
<comment type="caution">
    <text evidence="4">The sequence shown here is derived from an EMBL/GenBank/DDBJ whole genome shotgun (WGS) entry which is preliminary data.</text>
</comment>
<evidence type="ECO:0000256" key="1">
    <source>
        <dbReference type="ARBA" id="ARBA00006643"/>
    </source>
</evidence>
<dbReference type="FunFam" id="1.25.40.10:FF:000343">
    <property type="entry name" value="Pentatricopeptide repeat-containing protein At3g58590"/>
    <property type="match status" value="1"/>
</dbReference>
<evidence type="ECO:0000256" key="2">
    <source>
        <dbReference type="ARBA" id="ARBA00022737"/>
    </source>
</evidence>
<feature type="repeat" description="PPR" evidence="3">
    <location>
        <begin position="280"/>
        <end position="314"/>
    </location>
</feature>
<gene>
    <name evidence="4" type="ORF">DM860_009619</name>
</gene>
<comment type="similarity">
    <text evidence="1">Belongs to the PPR family. PCMP-H subfamily.</text>
</comment>
<feature type="repeat" description="PPR" evidence="3">
    <location>
        <begin position="452"/>
        <end position="482"/>
    </location>
</feature>
<evidence type="ECO:0000313" key="5">
    <source>
        <dbReference type="Proteomes" id="UP000249390"/>
    </source>
</evidence>
<dbReference type="FunFam" id="1.25.40.10:FF:000345">
    <property type="entry name" value="Pentatricopeptide repeat-containing protein"/>
    <property type="match status" value="1"/>
</dbReference>
<sequence length="574" mass="63653">MKLRTALSPRLVLIITGPLNLPQKKLSTLQHLSLPPGSSQHHLPNQNHLPDPSSSDWSYQLWNCVSQRKYEEAILLYARSRFAGNSVLLGAVPLVLKSCASLSDVVLGNALHAECVKSGVEFDVMVGTSLVDMYGKCGDIASACKVFDHMPDRNVITSNAMICGYMKNGDTGSALLLFERMSERSSVTWNEMIHGFWRNGDVVMAKLFFDKVPNELRNVVTWTVMVDGYASSGDMDAAREVFEGMPGRNFYVWSSMISGYFKKGDDKNAEAIFEMMTSKNLVVWNSLISGYTQNGMYKEALGSFKRMQDEGFKPDEVTMVSALSASAQLASLDVGKEIHEMIIQKGVKLNRFVLNGLVDMYAKCGDLRNARLIFEGMPHKNDAAWNSMISAFAVHGQPKEAIDFFARMVNSPDVTPNEITFLSVLTACAHGGFVDEGMKIFYKMETMGLVANIKHYGCLVDLLGRAGKLEEALELIKEMPLSPNDTVLGSLLRACRTHSNMDMAEHVLEEIKELNSRSHSCDDVHYVSLSNIYAASEQWEEAEHMRFSLSNKGSEKLPGCSSVMLEVPSSVCFE</sequence>
<evidence type="ECO:0008006" key="6">
    <source>
        <dbReference type="Google" id="ProtNLM"/>
    </source>
</evidence>
<dbReference type="Gene3D" id="1.25.40.10">
    <property type="entry name" value="Tetratricopeptide repeat domain"/>
    <property type="match status" value="4"/>
</dbReference>
<feature type="repeat" description="PPR" evidence="3">
    <location>
        <begin position="154"/>
        <end position="188"/>
    </location>
</feature>
<dbReference type="SUPFAM" id="SSF48452">
    <property type="entry name" value="TPR-like"/>
    <property type="match status" value="1"/>
</dbReference>
<feature type="repeat" description="PPR" evidence="3">
    <location>
        <begin position="417"/>
        <end position="451"/>
    </location>
</feature>
<feature type="repeat" description="PPR" evidence="3">
    <location>
        <begin position="218"/>
        <end position="252"/>
    </location>
</feature>
<dbReference type="EMBL" id="NQVE01000129">
    <property type="protein sequence ID" value="RAL45755.1"/>
    <property type="molecule type" value="Genomic_DNA"/>
</dbReference>
<dbReference type="InterPro" id="IPR046960">
    <property type="entry name" value="PPR_At4g14850-like_plant"/>
</dbReference>
<keyword evidence="2" id="KW-0677">Repeat</keyword>
<evidence type="ECO:0000256" key="3">
    <source>
        <dbReference type="PROSITE-ProRule" id="PRU00708"/>
    </source>
</evidence>
<protein>
    <recommendedName>
        <fullName evidence="6">Pentacotripeptide-repeat region of PRORP domain-containing protein</fullName>
    </recommendedName>
</protein>
<evidence type="ECO:0000313" key="4">
    <source>
        <dbReference type="EMBL" id="RAL45755.1"/>
    </source>
</evidence>
<dbReference type="InterPro" id="IPR002885">
    <property type="entry name" value="PPR_rpt"/>
</dbReference>
<name>A0A328DIY2_9ASTE</name>
<dbReference type="PANTHER" id="PTHR47926:SF484">
    <property type="entry name" value="PENTATRICOPEPTIDE REPEAT-CONTAINING PROTEIN"/>
    <property type="match status" value="1"/>
</dbReference>
<dbReference type="GO" id="GO:0009451">
    <property type="term" value="P:RNA modification"/>
    <property type="evidence" value="ECO:0007669"/>
    <property type="project" value="InterPro"/>
</dbReference>
<dbReference type="Pfam" id="PF20431">
    <property type="entry name" value="E_motif"/>
    <property type="match status" value="1"/>
</dbReference>
<keyword evidence="5" id="KW-1185">Reference proteome</keyword>
<dbReference type="InterPro" id="IPR046848">
    <property type="entry name" value="E_motif"/>
</dbReference>
<dbReference type="Pfam" id="PF01535">
    <property type="entry name" value="PPR"/>
    <property type="match status" value="6"/>
</dbReference>
<dbReference type="GO" id="GO:0003723">
    <property type="term" value="F:RNA binding"/>
    <property type="evidence" value="ECO:0007669"/>
    <property type="project" value="InterPro"/>
</dbReference>
<dbReference type="Pfam" id="PF13041">
    <property type="entry name" value="PPR_2"/>
    <property type="match status" value="2"/>
</dbReference>
<accession>A0A328DIY2</accession>